<dbReference type="InterPro" id="IPR050965">
    <property type="entry name" value="UPF0336/Enoyl-CoA_hydratase"/>
</dbReference>
<evidence type="ECO:0000313" key="1">
    <source>
        <dbReference type="EMBL" id="SME92137.1"/>
    </source>
</evidence>
<evidence type="ECO:0000313" key="2">
    <source>
        <dbReference type="Proteomes" id="UP000192917"/>
    </source>
</evidence>
<dbReference type="Gene3D" id="3.10.129.10">
    <property type="entry name" value="Hotdog Thioesterase"/>
    <property type="match status" value="1"/>
</dbReference>
<protein>
    <recommendedName>
        <fullName evidence="3">Acyl dehydratase</fullName>
    </recommendedName>
</protein>
<dbReference type="GO" id="GO:0006633">
    <property type="term" value="P:fatty acid biosynthetic process"/>
    <property type="evidence" value="ECO:0007669"/>
    <property type="project" value="TreeGrafter"/>
</dbReference>
<keyword evidence="2" id="KW-1185">Reference proteome</keyword>
<dbReference type="PANTHER" id="PTHR43437">
    <property type="entry name" value="HYDROXYACYL-THIOESTER DEHYDRATASE TYPE 2, MITOCHONDRIAL-RELATED"/>
    <property type="match status" value="1"/>
</dbReference>
<dbReference type="EMBL" id="FWZX01000001">
    <property type="protein sequence ID" value="SME92137.1"/>
    <property type="molecule type" value="Genomic_DNA"/>
</dbReference>
<dbReference type="GO" id="GO:0019171">
    <property type="term" value="F:(3R)-hydroxyacyl-[acyl-carrier-protein] dehydratase activity"/>
    <property type="evidence" value="ECO:0007669"/>
    <property type="project" value="TreeGrafter"/>
</dbReference>
<dbReference type="PANTHER" id="PTHR43437:SF3">
    <property type="entry name" value="HYDROXYACYL-THIOESTER DEHYDRATASE TYPE 2, MITOCHONDRIAL"/>
    <property type="match status" value="1"/>
</dbReference>
<sequence>MSRNLQVGDRAAVTRAYTAADLAGLAELAGLEGAPGEAVPEPLIGALFSYLLGRELPGFGTNYLKQELRFLRPARLDEPLTATVEITRIRPDKHLVDLSTTCSAADGTLLCEGRALVLVRDVGHETGKSSKGET</sequence>
<dbReference type="AlphaFoldDB" id="A0A1Y6B4V1"/>
<dbReference type="InterPro" id="IPR029069">
    <property type="entry name" value="HotDog_dom_sf"/>
</dbReference>
<evidence type="ECO:0008006" key="3">
    <source>
        <dbReference type="Google" id="ProtNLM"/>
    </source>
</evidence>
<organism evidence="1 2">
    <name type="scientific">Tistlia consotensis USBA 355</name>
    <dbReference type="NCBI Taxonomy" id="560819"/>
    <lineage>
        <taxon>Bacteria</taxon>
        <taxon>Pseudomonadati</taxon>
        <taxon>Pseudomonadota</taxon>
        <taxon>Alphaproteobacteria</taxon>
        <taxon>Rhodospirillales</taxon>
        <taxon>Rhodovibrionaceae</taxon>
        <taxon>Tistlia</taxon>
    </lineage>
</organism>
<proteinExistence type="predicted"/>
<reference evidence="1 2" key="1">
    <citation type="submission" date="2017-04" db="EMBL/GenBank/DDBJ databases">
        <authorList>
            <person name="Afonso C.L."/>
            <person name="Miller P.J."/>
            <person name="Scott M.A."/>
            <person name="Spackman E."/>
            <person name="Goraichik I."/>
            <person name="Dimitrov K.M."/>
            <person name="Suarez D.L."/>
            <person name="Swayne D.E."/>
        </authorList>
    </citation>
    <scope>NUCLEOTIDE SEQUENCE [LARGE SCALE GENOMIC DNA]</scope>
    <source>
        <strain evidence="1 2">USBA 355</strain>
    </source>
</reference>
<dbReference type="SUPFAM" id="SSF54637">
    <property type="entry name" value="Thioesterase/thiol ester dehydrase-isomerase"/>
    <property type="match status" value="1"/>
</dbReference>
<accession>A0A1Y6B4V1</accession>
<name>A0A1Y6B4V1_9PROT</name>
<dbReference type="Proteomes" id="UP000192917">
    <property type="component" value="Unassembled WGS sequence"/>
</dbReference>
<dbReference type="RefSeq" id="WP_085120807.1">
    <property type="nucleotide sequence ID" value="NZ_FWZX01000001.1"/>
</dbReference>
<gene>
    <name evidence="1" type="ORF">SAMN05428998_101471</name>
</gene>
<dbReference type="STRING" id="560819.SAMN05428998_101471"/>